<dbReference type="PROSITE" id="PS50931">
    <property type="entry name" value="HTH_LYSR"/>
    <property type="match status" value="1"/>
</dbReference>
<dbReference type="AlphaFoldDB" id="A0A931NJ45"/>
<dbReference type="Gene3D" id="1.10.10.10">
    <property type="entry name" value="Winged helix-like DNA-binding domain superfamily/Winged helix DNA-binding domain"/>
    <property type="match status" value="1"/>
</dbReference>
<organism evidence="6 7">
    <name type="scientific">Inhella proteolytica</name>
    <dbReference type="NCBI Taxonomy" id="2795029"/>
    <lineage>
        <taxon>Bacteria</taxon>
        <taxon>Pseudomonadati</taxon>
        <taxon>Pseudomonadota</taxon>
        <taxon>Betaproteobacteria</taxon>
        <taxon>Burkholderiales</taxon>
        <taxon>Sphaerotilaceae</taxon>
        <taxon>Inhella</taxon>
    </lineage>
</organism>
<keyword evidence="2" id="KW-0805">Transcription regulation</keyword>
<comment type="similarity">
    <text evidence="1">Belongs to the LysR transcriptional regulatory family.</text>
</comment>
<dbReference type="Pfam" id="PF00126">
    <property type="entry name" value="HTH_1"/>
    <property type="match status" value="1"/>
</dbReference>
<evidence type="ECO:0000259" key="5">
    <source>
        <dbReference type="PROSITE" id="PS50931"/>
    </source>
</evidence>
<dbReference type="InterPro" id="IPR036390">
    <property type="entry name" value="WH_DNA-bd_sf"/>
</dbReference>
<evidence type="ECO:0000313" key="6">
    <source>
        <dbReference type="EMBL" id="MBH9578255.1"/>
    </source>
</evidence>
<keyword evidence="4" id="KW-0804">Transcription</keyword>
<evidence type="ECO:0000256" key="1">
    <source>
        <dbReference type="ARBA" id="ARBA00009437"/>
    </source>
</evidence>
<protein>
    <submittedName>
        <fullName evidence="6">LysR family transcriptional regulator</fullName>
    </submittedName>
</protein>
<evidence type="ECO:0000256" key="4">
    <source>
        <dbReference type="ARBA" id="ARBA00023163"/>
    </source>
</evidence>
<dbReference type="Gene3D" id="3.40.190.10">
    <property type="entry name" value="Periplasmic binding protein-like II"/>
    <property type="match status" value="1"/>
</dbReference>
<dbReference type="Proteomes" id="UP000613266">
    <property type="component" value="Unassembled WGS sequence"/>
</dbReference>
<sequence length="298" mass="32566">MSSAYSLPQHLPPLDCLLAALAVARTGSFSAAALELGVTHAAISRRVAGAETWAGLPLFIRHARGARPTPDGERLLTRIWQGLDLLDHASDRGRKVRRPVTVRLATTPSMARFWLLERLAALEQAAGGLRVELLTESRLVDLAGEGVDLALRYGAGRWPGVRSQALFAHEELVPLVPRALLAPGRHAAKVLLGLPRLFNADASGWRHWCEAQGLPFRAQPADRTLQGYELVQQAARCGLGVALVQAPLWEPEPPPELWLARQWAVKARLGWHLLRPAERPLSEGAERVAQALLQLARP</sequence>
<comment type="caution">
    <text evidence="6">The sequence shown here is derived from an EMBL/GenBank/DDBJ whole genome shotgun (WGS) entry which is preliminary data.</text>
</comment>
<dbReference type="InterPro" id="IPR000847">
    <property type="entry name" value="LysR_HTH_N"/>
</dbReference>
<keyword evidence="7" id="KW-1185">Reference proteome</keyword>
<gene>
    <name evidence="6" type="ORF">I7X39_15300</name>
</gene>
<evidence type="ECO:0000256" key="2">
    <source>
        <dbReference type="ARBA" id="ARBA00023015"/>
    </source>
</evidence>
<dbReference type="InterPro" id="IPR058163">
    <property type="entry name" value="LysR-type_TF_proteobact-type"/>
</dbReference>
<feature type="domain" description="HTH lysR-type" evidence="5">
    <location>
        <begin position="12"/>
        <end position="69"/>
    </location>
</feature>
<evidence type="ECO:0000313" key="7">
    <source>
        <dbReference type="Proteomes" id="UP000613266"/>
    </source>
</evidence>
<dbReference type="RefSeq" id="WP_198112023.1">
    <property type="nucleotide sequence ID" value="NZ_JAEDAK010000010.1"/>
</dbReference>
<dbReference type="PANTHER" id="PTHR30537">
    <property type="entry name" value="HTH-TYPE TRANSCRIPTIONAL REGULATOR"/>
    <property type="match status" value="1"/>
</dbReference>
<dbReference type="SUPFAM" id="SSF46785">
    <property type="entry name" value="Winged helix' DNA-binding domain"/>
    <property type="match status" value="1"/>
</dbReference>
<reference evidence="6" key="1">
    <citation type="submission" date="2020-12" db="EMBL/GenBank/DDBJ databases">
        <title>The genome sequence of Inhella sp. 1Y17.</title>
        <authorList>
            <person name="Liu Y."/>
        </authorList>
    </citation>
    <scope>NUCLEOTIDE SEQUENCE</scope>
    <source>
        <strain evidence="6">1Y17</strain>
    </source>
</reference>
<dbReference type="SUPFAM" id="SSF53850">
    <property type="entry name" value="Periplasmic binding protein-like II"/>
    <property type="match status" value="1"/>
</dbReference>
<accession>A0A931NJ45</accession>
<name>A0A931NJ45_9BURK</name>
<dbReference type="PANTHER" id="PTHR30537:SF79">
    <property type="entry name" value="TRANSCRIPTIONAL REGULATOR-RELATED"/>
    <property type="match status" value="1"/>
</dbReference>
<dbReference type="Pfam" id="PF03466">
    <property type="entry name" value="LysR_substrate"/>
    <property type="match status" value="1"/>
</dbReference>
<dbReference type="GO" id="GO:0043565">
    <property type="term" value="F:sequence-specific DNA binding"/>
    <property type="evidence" value="ECO:0007669"/>
    <property type="project" value="TreeGrafter"/>
</dbReference>
<dbReference type="InterPro" id="IPR005119">
    <property type="entry name" value="LysR_subst-bd"/>
</dbReference>
<dbReference type="InterPro" id="IPR036388">
    <property type="entry name" value="WH-like_DNA-bd_sf"/>
</dbReference>
<dbReference type="GO" id="GO:0006351">
    <property type="term" value="P:DNA-templated transcription"/>
    <property type="evidence" value="ECO:0007669"/>
    <property type="project" value="TreeGrafter"/>
</dbReference>
<dbReference type="EMBL" id="JAEDAK010000010">
    <property type="protein sequence ID" value="MBH9578255.1"/>
    <property type="molecule type" value="Genomic_DNA"/>
</dbReference>
<dbReference type="GO" id="GO:0003700">
    <property type="term" value="F:DNA-binding transcription factor activity"/>
    <property type="evidence" value="ECO:0007669"/>
    <property type="project" value="InterPro"/>
</dbReference>
<keyword evidence="3" id="KW-0238">DNA-binding</keyword>
<evidence type="ECO:0000256" key="3">
    <source>
        <dbReference type="ARBA" id="ARBA00023125"/>
    </source>
</evidence>
<proteinExistence type="inferred from homology"/>